<feature type="domain" description="PAS fold-4" evidence="2">
    <location>
        <begin position="39"/>
        <end position="126"/>
    </location>
</feature>
<feature type="non-terminal residue" evidence="3">
    <location>
        <position position="179"/>
    </location>
</feature>
<proteinExistence type="predicted"/>
<name>A0A0D7E6T9_STUST</name>
<keyword evidence="1" id="KW-0808">Transferase</keyword>
<organism evidence="3 4">
    <name type="scientific">Stutzerimonas stutzeri</name>
    <name type="common">Pseudomonas stutzeri</name>
    <dbReference type="NCBI Taxonomy" id="316"/>
    <lineage>
        <taxon>Bacteria</taxon>
        <taxon>Pseudomonadati</taxon>
        <taxon>Pseudomonadota</taxon>
        <taxon>Gammaproteobacteria</taxon>
        <taxon>Pseudomonadales</taxon>
        <taxon>Pseudomonadaceae</taxon>
        <taxon>Stutzerimonas</taxon>
    </lineage>
</organism>
<keyword evidence="1" id="KW-0418">Kinase</keyword>
<dbReference type="Gene3D" id="3.30.450.20">
    <property type="entry name" value="PAS domain"/>
    <property type="match status" value="1"/>
</dbReference>
<evidence type="ECO:0000313" key="3">
    <source>
        <dbReference type="EMBL" id="KIZ36573.1"/>
    </source>
</evidence>
<dbReference type="InterPro" id="IPR013656">
    <property type="entry name" value="PAS_4"/>
</dbReference>
<dbReference type="EMBL" id="JXXD01000071">
    <property type="protein sequence ID" value="KIZ36573.1"/>
    <property type="molecule type" value="Genomic_DNA"/>
</dbReference>
<dbReference type="RefSeq" id="WP_044314772.1">
    <property type="nucleotide sequence ID" value="NZ_JXXD01000071.1"/>
</dbReference>
<sequence>MSIARDALDNHGLIVGVSPERFRAVAMPLLFDHLNAQCEGTIAVNRQARIVWINDKYAEKVGIRDPASVLGKEIEEVLPASRLREVVESGLPSIIDLMAFGDEHFVVTRIPLRDEDGTLVGALGFVLFDRARHLKPLMSKYTSLQTQLVATQNELAKARRARYTIAGFIGNSPAASEIK</sequence>
<evidence type="ECO:0000256" key="1">
    <source>
        <dbReference type="ARBA" id="ARBA00022777"/>
    </source>
</evidence>
<dbReference type="InterPro" id="IPR035965">
    <property type="entry name" value="PAS-like_dom_sf"/>
</dbReference>
<evidence type="ECO:0000259" key="2">
    <source>
        <dbReference type="Pfam" id="PF08448"/>
    </source>
</evidence>
<dbReference type="GO" id="GO:0016301">
    <property type="term" value="F:kinase activity"/>
    <property type="evidence" value="ECO:0007669"/>
    <property type="project" value="UniProtKB-KW"/>
</dbReference>
<evidence type="ECO:0000313" key="4">
    <source>
        <dbReference type="Proteomes" id="UP000032439"/>
    </source>
</evidence>
<dbReference type="AlphaFoldDB" id="A0A0D7E6T9"/>
<comment type="caution">
    <text evidence="3">The sequence shown here is derived from an EMBL/GenBank/DDBJ whole genome shotgun (WGS) entry which is preliminary data.</text>
</comment>
<reference evidence="3 4" key="1">
    <citation type="submission" date="2014-11" db="EMBL/GenBank/DDBJ databases">
        <title>Genomics and ecophysiology of heterotrophic nitrogen fixing bacteria isolated from estuarine surface water.</title>
        <authorList>
            <person name="Bentzon-Tilia M."/>
            <person name="Severin I."/>
            <person name="Hansen L.H."/>
            <person name="Riemann L."/>
        </authorList>
    </citation>
    <scope>NUCLEOTIDE SEQUENCE [LARGE SCALE GENOMIC DNA]</scope>
    <source>
        <strain evidence="3 4">BAL361</strain>
    </source>
</reference>
<dbReference type="PATRIC" id="fig|316.110.peg.4357"/>
<dbReference type="Pfam" id="PF08448">
    <property type="entry name" value="PAS_4"/>
    <property type="match status" value="1"/>
</dbReference>
<dbReference type="SUPFAM" id="SSF55785">
    <property type="entry name" value="PYP-like sensor domain (PAS domain)"/>
    <property type="match status" value="1"/>
</dbReference>
<gene>
    <name evidence="3" type="ORF">LO50_09010</name>
</gene>
<dbReference type="Proteomes" id="UP000032439">
    <property type="component" value="Unassembled WGS sequence"/>
</dbReference>
<protein>
    <submittedName>
        <fullName evidence="3">Fis family transcriptional regulator</fullName>
    </submittedName>
</protein>
<accession>A0A0D7E6T9</accession>